<dbReference type="Proteomes" id="UP000323917">
    <property type="component" value="Chromosome"/>
</dbReference>
<sequence length="238" mass="25616">MNYGKAAFFGMIAGLAGAALWAAIAYYANYEIGWLAWGIGLAVGWATVKGASAGSPYVGLLAVVITVFSLLLGKVAMVEMVVNNDFGDPETVIVESIAGLNDEMLTSYLADELVTNREEAGEAIVWPEGVDPTQASTQAEYPADIWAGAAEAWQSFTDEEKQDYRVAVEEYIRESYAANFGAFQEAVRQEGFLQSFSGMDVLFFGLAICTAFSVGKSGEIHEKERTAEIPPTEQSETA</sequence>
<dbReference type="EMBL" id="CP042913">
    <property type="protein sequence ID" value="QEG37944.1"/>
    <property type="molecule type" value="Genomic_DNA"/>
</dbReference>
<evidence type="ECO:0000256" key="1">
    <source>
        <dbReference type="SAM" id="Phobius"/>
    </source>
</evidence>
<protein>
    <submittedName>
        <fullName evidence="2">Uncharacterized protein</fullName>
    </submittedName>
</protein>
<dbReference type="RefSeq" id="WP_148076109.1">
    <property type="nucleotide sequence ID" value="NZ_CP042913.1"/>
</dbReference>
<keyword evidence="1" id="KW-0812">Transmembrane</keyword>
<organism evidence="2 3">
    <name type="scientific">Bythopirellula goksoeyrii</name>
    <dbReference type="NCBI Taxonomy" id="1400387"/>
    <lineage>
        <taxon>Bacteria</taxon>
        <taxon>Pseudomonadati</taxon>
        <taxon>Planctomycetota</taxon>
        <taxon>Planctomycetia</taxon>
        <taxon>Pirellulales</taxon>
        <taxon>Lacipirellulaceae</taxon>
        <taxon>Bythopirellula</taxon>
    </lineage>
</organism>
<proteinExistence type="predicted"/>
<evidence type="ECO:0000313" key="3">
    <source>
        <dbReference type="Proteomes" id="UP000323917"/>
    </source>
</evidence>
<accession>A0A5B9QGN5</accession>
<feature type="transmembrane region" description="Helical" evidence="1">
    <location>
        <begin position="6"/>
        <end position="27"/>
    </location>
</feature>
<gene>
    <name evidence="2" type="ORF">Pr1d_52920</name>
</gene>
<keyword evidence="1" id="KW-0472">Membrane</keyword>
<keyword evidence="3" id="KW-1185">Reference proteome</keyword>
<dbReference type="AlphaFoldDB" id="A0A5B9QGN5"/>
<name>A0A5B9QGN5_9BACT</name>
<keyword evidence="1" id="KW-1133">Transmembrane helix</keyword>
<dbReference type="KEGG" id="bgok:Pr1d_52920"/>
<feature type="transmembrane region" description="Helical" evidence="1">
    <location>
        <begin position="57"/>
        <end position="77"/>
    </location>
</feature>
<evidence type="ECO:0000313" key="2">
    <source>
        <dbReference type="EMBL" id="QEG37944.1"/>
    </source>
</evidence>
<reference evidence="2 3" key="1">
    <citation type="submission" date="2019-08" db="EMBL/GenBank/DDBJ databases">
        <title>Deep-cultivation of Planctomycetes and their phenomic and genomic characterization uncovers novel biology.</title>
        <authorList>
            <person name="Wiegand S."/>
            <person name="Jogler M."/>
            <person name="Boedeker C."/>
            <person name="Pinto D."/>
            <person name="Vollmers J."/>
            <person name="Rivas-Marin E."/>
            <person name="Kohn T."/>
            <person name="Peeters S.H."/>
            <person name="Heuer A."/>
            <person name="Rast P."/>
            <person name="Oberbeckmann S."/>
            <person name="Bunk B."/>
            <person name="Jeske O."/>
            <person name="Meyerdierks A."/>
            <person name="Storesund J.E."/>
            <person name="Kallscheuer N."/>
            <person name="Luecker S."/>
            <person name="Lage O.M."/>
            <person name="Pohl T."/>
            <person name="Merkel B.J."/>
            <person name="Hornburger P."/>
            <person name="Mueller R.-W."/>
            <person name="Bruemmer F."/>
            <person name="Labrenz M."/>
            <person name="Spormann A.M."/>
            <person name="Op den Camp H."/>
            <person name="Overmann J."/>
            <person name="Amann R."/>
            <person name="Jetten M.S.M."/>
            <person name="Mascher T."/>
            <person name="Medema M.H."/>
            <person name="Devos D.P."/>
            <person name="Kaster A.-K."/>
            <person name="Ovreas L."/>
            <person name="Rohde M."/>
            <person name="Galperin M.Y."/>
            <person name="Jogler C."/>
        </authorList>
    </citation>
    <scope>NUCLEOTIDE SEQUENCE [LARGE SCALE GENOMIC DNA]</scope>
    <source>
        <strain evidence="2 3">Pr1d</strain>
    </source>
</reference>